<sequence length="474" mass="53179">MTCQQLTQIVNWECKGYIYILLWPSKLEELMEQIVFLLQYVDRRSKQLSVPVAIRKELKECMHAVLRSITMNMIPFAYALGLLCETVKGHVSVKPKHRGRRELNPNSSSHWLNLDENAFESFNRMCLEIVQIVDDSVVESNVSLKVAAVTTLEGLANGFPSYHSVFNMCFASVTNSISSQNLAISYSCLQTIGSLINVLGPRHWWSCLYSERISDGIYSYHLGGGVVIDKLGGFLNPYLGDITEILVLRPEYLLGSDPKLKVKADAVQLALPPLLKIYVGAVDAGDAGLVIALEMLGNVVGRMDRSIGGFRGKIFDQCSIALDLRRQRCVSVQNIDIVEKNVFTTMIALTMKLTETMLRPLFIRSVEWAESEVEDIFSMGSKSMERAITFYGLVNKLAENHRSLFVPYFKYLLEGCVRHLTDTGDVLLKPIVLQLIAGPAADLEEHVNVPSVEEVDDFLVRWLLLQELTFCGNT</sequence>
<organism evidence="1 2">
    <name type="scientific">Pistacia atlantica</name>
    <dbReference type="NCBI Taxonomy" id="434234"/>
    <lineage>
        <taxon>Eukaryota</taxon>
        <taxon>Viridiplantae</taxon>
        <taxon>Streptophyta</taxon>
        <taxon>Embryophyta</taxon>
        <taxon>Tracheophyta</taxon>
        <taxon>Spermatophyta</taxon>
        <taxon>Magnoliopsida</taxon>
        <taxon>eudicotyledons</taxon>
        <taxon>Gunneridae</taxon>
        <taxon>Pentapetalae</taxon>
        <taxon>rosids</taxon>
        <taxon>malvids</taxon>
        <taxon>Sapindales</taxon>
        <taxon>Anacardiaceae</taxon>
        <taxon>Pistacia</taxon>
    </lineage>
</organism>
<name>A0ACC1BJ76_9ROSI</name>
<reference evidence="2" key="1">
    <citation type="journal article" date="2023" name="G3 (Bethesda)">
        <title>Genome assembly and association tests identify interacting loci associated with vigor, precocity, and sex in interspecific pistachio rootstocks.</title>
        <authorList>
            <person name="Palmer W."/>
            <person name="Jacygrad E."/>
            <person name="Sagayaradj S."/>
            <person name="Cavanaugh K."/>
            <person name="Han R."/>
            <person name="Bertier L."/>
            <person name="Beede B."/>
            <person name="Kafkas S."/>
            <person name="Golino D."/>
            <person name="Preece J."/>
            <person name="Michelmore R."/>
        </authorList>
    </citation>
    <scope>NUCLEOTIDE SEQUENCE [LARGE SCALE GENOMIC DNA]</scope>
</reference>
<accession>A0ACC1BJ76</accession>
<dbReference type="Proteomes" id="UP001164250">
    <property type="component" value="Chromosome 4"/>
</dbReference>
<protein>
    <submittedName>
        <fullName evidence="1">Uncharacterized protein</fullName>
    </submittedName>
</protein>
<evidence type="ECO:0000313" key="2">
    <source>
        <dbReference type="Proteomes" id="UP001164250"/>
    </source>
</evidence>
<keyword evidence="2" id="KW-1185">Reference proteome</keyword>
<gene>
    <name evidence="1" type="ORF">Patl1_20602</name>
</gene>
<proteinExistence type="predicted"/>
<evidence type="ECO:0000313" key="1">
    <source>
        <dbReference type="EMBL" id="KAJ0099026.1"/>
    </source>
</evidence>
<comment type="caution">
    <text evidence="1">The sequence shown here is derived from an EMBL/GenBank/DDBJ whole genome shotgun (WGS) entry which is preliminary data.</text>
</comment>
<dbReference type="EMBL" id="CM047900">
    <property type="protein sequence ID" value="KAJ0099026.1"/>
    <property type="molecule type" value="Genomic_DNA"/>
</dbReference>